<dbReference type="Pfam" id="PF00266">
    <property type="entry name" value="Aminotran_5"/>
    <property type="match status" value="1"/>
</dbReference>
<evidence type="ECO:0000256" key="10">
    <source>
        <dbReference type="ARBA" id="ARBA00047630"/>
    </source>
</evidence>
<evidence type="ECO:0000256" key="4">
    <source>
        <dbReference type="ARBA" id="ARBA00022576"/>
    </source>
</evidence>
<dbReference type="PANTHER" id="PTHR43247">
    <property type="entry name" value="PHOSPHOSERINE AMINOTRANSFERASE"/>
    <property type="match status" value="1"/>
</dbReference>
<dbReference type="GO" id="GO:0030170">
    <property type="term" value="F:pyridoxal phosphate binding"/>
    <property type="evidence" value="ECO:0007669"/>
    <property type="project" value="UniProtKB-UniRule"/>
</dbReference>
<feature type="binding site" evidence="12">
    <location>
        <position position="62"/>
    </location>
    <ligand>
        <name>L-glutamate</name>
        <dbReference type="ChEBI" id="CHEBI:29985"/>
    </ligand>
</feature>
<sequence length="383" mass="41912">MSTTPESIRTPNASTNPNAAAHRLPNFCAGPATMPTTVLERAQSELLDWQGRGLSVMEMSHRSKDYVAITEKAESKLRALMEIPDNYKVLFLQGGASLQFSAIPLNLLNGGRGDYLTTGAWSGKAVKEAKRYEALGLGAVNVVATGKDSNFTDVPAQSEWNLSDDAAYFHYCANETIHGLQIFEPPQVDAPIIADMSSCILSQPIDVSKFGMIYAGAQKNIGPAGLIIVIIREDLLGRASEWCPMLMNYEHQVEKASMSNTPATYSWYLAGLVFDWLEAQGGVAAIGKINQQKADLLYKTIDDSSFYNNPVAPEHRSIMNVPFTLADSSLDKVFLEESEAAGLLNLKGHRDVGGMRASIYNAVPLEWVQQLVDFMIAFEKKHA</sequence>
<dbReference type="EC" id="2.6.1.52" evidence="12"/>
<keyword evidence="9 12" id="KW-0718">Serine biosynthesis</keyword>
<dbReference type="InterPro" id="IPR015421">
    <property type="entry name" value="PyrdxlP-dep_Trfase_major"/>
</dbReference>
<dbReference type="GO" id="GO:0005737">
    <property type="term" value="C:cytoplasm"/>
    <property type="evidence" value="ECO:0007669"/>
    <property type="project" value="UniProtKB-SubCell"/>
</dbReference>
<feature type="binding site" evidence="12">
    <location>
        <begin position="260"/>
        <end position="261"/>
    </location>
    <ligand>
        <name>pyridoxal 5'-phosphate</name>
        <dbReference type="ChEBI" id="CHEBI:597326"/>
    </ligand>
</feature>
<keyword evidence="4 12" id="KW-0032">Aminotransferase</keyword>
<organism evidence="15 16">
    <name type="scientific">Psychrobacter halodurans</name>
    <dbReference type="NCBI Taxonomy" id="2818439"/>
    <lineage>
        <taxon>Bacteria</taxon>
        <taxon>Pseudomonadati</taxon>
        <taxon>Pseudomonadota</taxon>
        <taxon>Gammaproteobacteria</taxon>
        <taxon>Moraxellales</taxon>
        <taxon>Moraxellaceae</taxon>
        <taxon>Psychrobacter</taxon>
    </lineage>
</organism>
<dbReference type="FunFam" id="3.90.1150.10:FF:000006">
    <property type="entry name" value="Phosphoserine aminotransferase"/>
    <property type="match status" value="1"/>
</dbReference>
<accession>A0AAW4INH5</accession>
<comment type="catalytic activity">
    <reaction evidence="10 12">
        <text>4-(phosphooxy)-L-threonine + 2-oxoglutarate = (R)-3-hydroxy-2-oxo-4-phosphooxybutanoate + L-glutamate</text>
        <dbReference type="Rhea" id="RHEA:16573"/>
        <dbReference type="ChEBI" id="CHEBI:16810"/>
        <dbReference type="ChEBI" id="CHEBI:29985"/>
        <dbReference type="ChEBI" id="CHEBI:58452"/>
        <dbReference type="ChEBI" id="CHEBI:58538"/>
        <dbReference type="EC" id="2.6.1.52"/>
    </reaction>
</comment>
<keyword evidence="16" id="KW-1185">Reference proteome</keyword>
<protein>
    <recommendedName>
        <fullName evidence="12">Phosphoserine aminotransferase</fullName>
        <ecNumber evidence="12">2.6.1.52</ecNumber>
    </recommendedName>
    <alternativeName>
        <fullName evidence="12">Phosphohydroxythreonine aminotransferase</fullName>
        <shortName evidence="12">PSAT</shortName>
    </alternativeName>
</protein>
<keyword evidence="6 12" id="KW-0808">Transferase</keyword>
<dbReference type="AlphaFoldDB" id="A0AAW4INH5"/>
<feature type="binding site" evidence="12">
    <location>
        <position position="176"/>
    </location>
    <ligand>
        <name>pyridoxal 5'-phosphate</name>
        <dbReference type="ChEBI" id="CHEBI:597326"/>
    </ligand>
</feature>
<dbReference type="GO" id="GO:0006564">
    <property type="term" value="P:L-serine biosynthetic process"/>
    <property type="evidence" value="ECO:0007669"/>
    <property type="project" value="UniProtKB-UniRule"/>
</dbReference>
<keyword evidence="5 12" id="KW-0028">Amino-acid biosynthesis</keyword>
<dbReference type="PANTHER" id="PTHR43247:SF1">
    <property type="entry name" value="PHOSPHOSERINE AMINOTRANSFERASE"/>
    <property type="match status" value="1"/>
</dbReference>
<dbReference type="GO" id="GO:0008615">
    <property type="term" value="P:pyridoxine biosynthetic process"/>
    <property type="evidence" value="ECO:0007669"/>
    <property type="project" value="UniProtKB-UniRule"/>
</dbReference>
<name>A0AAW4INH5_9GAMM</name>
<evidence type="ECO:0000313" key="15">
    <source>
        <dbReference type="EMBL" id="MBO1516485.1"/>
    </source>
</evidence>
<evidence type="ECO:0000256" key="11">
    <source>
        <dbReference type="ARBA" id="ARBA00049007"/>
    </source>
</evidence>
<evidence type="ECO:0000256" key="8">
    <source>
        <dbReference type="ARBA" id="ARBA00023096"/>
    </source>
</evidence>
<dbReference type="InterPro" id="IPR022278">
    <property type="entry name" value="Pser_aminoTfrase"/>
</dbReference>
<dbReference type="PIRSF" id="PIRSF000525">
    <property type="entry name" value="SerC"/>
    <property type="match status" value="1"/>
</dbReference>
<feature type="compositionally biased region" description="Low complexity" evidence="13">
    <location>
        <begin position="10"/>
        <end position="21"/>
    </location>
</feature>
<dbReference type="EMBL" id="JAGBKN010000005">
    <property type="protein sequence ID" value="MBO1516485.1"/>
    <property type="molecule type" value="Genomic_DNA"/>
</dbReference>
<feature type="binding site" evidence="12">
    <location>
        <position position="195"/>
    </location>
    <ligand>
        <name>pyridoxal 5'-phosphate</name>
        <dbReference type="ChEBI" id="CHEBI:597326"/>
    </ligand>
</feature>
<feature type="binding site" evidence="12">
    <location>
        <position position="218"/>
    </location>
    <ligand>
        <name>pyridoxal 5'-phosphate</name>
        <dbReference type="ChEBI" id="CHEBI:597326"/>
    </ligand>
</feature>
<evidence type="ECO:0000259" key="14">
    <source>
        <dbReference type="Pfam" id="PF00266"/>
    </source>
</evidence>
<keyword evidence="7 12" id="KW-0663">Pyridoxal phosphate</keyword>
<dbReference type="RefSeq" id="WP_207969287.1">
    <property type="nucleotide sequence ID" value="NZ_JAGBKN010000005.1"/>
</dbReference>
<dbReference type="GO" id="GO:0004648">
    <property type="term" value="F:O-phospho-L-serine:2-oxoglutarate aminotransferase activity"/>
    <property type="evidence" value="ECO:0007669"/>
    <property type="project" value="UniProtKB-UniRule"/>
</dbReference>
<evidence type="ECO:0000313" key="16">
    <source>
        <dbReference type="Proteomes" id="UP000664161"/>
    </source>
</evidence>
<comment type="caution">
    <text evidence="12">Lacks conserved residue(s) required for the propagation of feature annotation.</text>
</comment>
<comment type="pathway">
    <text evidence="1 12">Cofactor biosynthesis; pyridoxine 5'-phosphate biosynthesis; pyridoxine 5'-phosphate from D-erythrose 4-phosphate: step 3/5.</text>
</comment>
<comment type="catalytic activity">
    <reaction evidence="11 12">
        <text>O-phospho-L-serine + 2-oxoglutarate = 3-phosphooxypyruvate + L-glutamate</text>
        <dbReference type="Rhea" id="RHEA:14329"/>
        <dbReference type="ChEBI" id="CHEBI:16810"/>
        <dbReference type="ChEBI" id="CHEBI:18110"/>
        <dbReference type="ChEBI" id="CHEBI:29985"/>
        <dbReference type="ChEBI" id="CHEBI:57524"/>
        <dbReference type="EC" id="2.6.1.52"/>
    </reaction>
</comment>
<dbReference type="NCBIfam" id="NF003764">
    <property type="entry name" value="PRK05355.1"/>
    <property type="match status" value="1"/>
</dbReference>
<comment type="function">
    <text evidence="12">Catalyzes the reversible conversion of 3-phosphohydroxypyruvate to phosphoserine and of 3-hydroxy-2-oxo-4-phosphonooxybutanoate to phosphohydroxythreonine.</text>
</comment>
<evidence type="ECO:0000256" key="9">
    <source>
        <dbReference type="ARBA" id="ARBA00023299"/>
    </source>
</evidence>
<dbReference type="Gene3D" id="3.90.1150.10">
    <property type="entry name" value="Aspartate Aminotransferase, domain 1"/>
    <property type="match status" value="1"/>
</dbReference>
<evidence type="ECO:0000256" key="7">
    <source>
        <dbReference type="ARBA" id="ARBA00022898"/>
    </source>
</evidence>
<dbReference type="InterPro" id="IPR015422">
    <property type="entry name" value="PyrdxlP-dep_Trfase_small"/>
</dbReference>
<feature type="modified residue" description="N6-(pyridoxal phosphate)lysine" evidence="12">
    <location>
        <position position="219"/>
    </location>
</feature>
<reference evidence="15 16" key="1">
    <citation type="submission" date="2021-03" db="EMBL/GenBank/DDBJ databases">
        <authorList>
            <person name="Shang D.-D."/>
            <person name="Du Z.-J."/>
            <person name="Chen G.-J."/>
        </authorList>
    </citation>
    <scope>NUCLEOTIDE SEQUENCE [LARGE SCALE GENOMIC DNA]</scope>
    <source>
        <strain evidence="15 16">F2608</strain>
    </source>
</reference>
<gene>
    <name evidence="12 15" type="primary">serC</name>
    <name evidence="15" type="ORF">J3491_03945</name>
</gene>
<comment type="cofactor">
    <cofactor evidence="12">
        <name>pyridoxal 5'-phosphate</name>
        <dbReference type="ChEBI" id="CHEBI:597326"/>
    </cofactor>
    <text evidence="12">Binds 1 pyridoxal phosphate per subunit.</text>
</comment>
<evidence type="ECO:0000256" key="12">
    <source>
        <dbReference type="HAMAP-Rule" id="MF_00160"/>
    </source>
</evidence>
<evidence type="ECO:0000256" key="13">
    <source>
        <dbReference type="SAM" id="MobiDB-lite"/>
    </source>
</evidence>
<keyword evidence="8 12" id="KW-0664">Pyridoxine biosynthesis</keyword>
<comment type="subunit">
    <text evidence="12">Homodimer.</text>
</comment>
<comment type="similarity">
    <text evidence="3 12">Belongs to the class-V pyridoxal-phosphate-dependent aminotransferase family. SerC subfamily.</text>
</comment>
<feature type="region of interest" description="Disordered" evidence="13">
    <location>
        <begin position="1"/>
        <end position="24"/>
    </location>
</feature>
<feature type="domain" description="Aminotransferase class V" evidence="14">
    <location>
        <begin position="27"/>
        <end position="371"/>
    </location>
</feature>
<evidence type="ECO:0000256" key="2">
    <source>
        <dbReference type="ARBA" id="ARBA00005099"/>
    </source>
</evidence>
<dbReference type="InterPro" id="IPR000192">
    <property type="entry name" value="Aminotrans_V_dom"/>
</dbReference>
<evidence type="ECO:0000256" key="1">
    <source>
        <dbReference type="ARBA" id="ARBA00004915"/>
    </source>
</evidence>
<evidence type="ECO:0000256" key="6">
    <source>
        <dbReference type="ARBA" id="ARBA00022679"/>
    </source>
</evidence>
<comment type="subcellular location">
    <subcellularLocation>
        <location evidence="12">Cytoplasm</location>
    </subcellularLocation>
</comment>
<dbReference type="Gene3D" id="3.40.640.10">
    <property type="entry name" value="Type I PLP-dependent aspartate aminotransferase-like (Major domain)"/>
    <property type="match status" value="1"/>
</dbReference>
<feature type="binding site" evidence="12">
    <location>
        <begin position="96"/>
        <end position="97"/>
    </location>
    <ligand>
        <name>pyridoxal 5'-phosphate</name>
        <dbReference type="ChEBI" id="CHEBI:597326"/>
    </ligand>
</feature>
<dbReference type="SUPFAM" id="SSF53383">
    <property type="entry name" value="PLP-dependent transferases"/>
    <property type="match status" value="1"/>
</dbReference>
<dbReference type="Proteomes" id="UP000664161">
    <property type="component" value="Unassembled WGS sequence"/>
</dbReference>
<evidence type="ECO:0000256" key="5">
    <source>
        <dbReference type="ARBA" id="ARBA00022605"/>
    </source>
</evidence>
<comment type="pathway">
    <text evidence="2 12">Amino-acid biosynthesis; L-serine biosynthesis; L-serine from 3-phospho-D-glycerate: step 2/3.</text>
</comment>
<dbReference type="NCBIfam" id="TIGR01364">
    <property type="entry name" value="serC_1"/>
    <property type="match status" value="1"/>
</dbReference>
<comment type="caution">
    <text evidence="15">The sequence shown here is derived from an EMBL/GenBank/DDBJ whole genome shotgun (WGS) entry which is preliminary data.</text>
</comment>
<keyword evidence="12" id="KW-0963">Cytoplasm</keyword>
<dbReference type="HAMAP" id="MF_00160">
    <property type="entry name" value="SerC_aminotrans_5"/>
    <property type="match status" value="1"/>
</dbReference>
<dbReference type="InterPro" id="IPR015424">
    <property type="entry name" value="PyrdxlP-dep_Trfase"/>
</dbReference>
<evidence type="ECO:0000256" key="3">
    <source>
        <dbReference type="ARBA" id="ARBA00006904"/>
    </source>
</evidence>
<dbReference type="FunFam" id="3.40.640.10:FF:000010">
    <property type="entry name" value="Phosphoserine aminotransferase"/>
    <property type="match status" value="1"/>
</dbReference>
<feature type="binding site" evidence="12">
    <location>
        <position position="121"/>
    </location>
    <ligand>
        <name>pyridoxal 5'-phosphate</name>
        <dbReference type="ChEBI" id="CHEBI:597326"/>
    </ligand>
</feature>
<dbReference type="CDD" id="cd00611">
    <property type="entry name" value="PSAT_like"/>
    <property type="match status" value="1"/>
</dbReference>
<proteinExistence type="inferred from homology"/>